<gene>
    <name evidence="2" type="ORF">J2Z28_000450</name>
</gene>
<dbReference type="InterPro" id="IPR010093">
    <property type="entry name" value="SinI_DNA-bd"/>
</dbReference>
<dbReference type="RefSeq" id="WP_211081008.1">
    <property type="nucleotide sequence ID" value="NZ_CBCSLC010000013.1"/>
</dbReference>
<dbReference type="InterPro" id="IPR041657">
    <property type="entry name" value="HTH_17"/>
</dbReference>
<keyword evidence="3" id="KW-1185">Reference proteome</keyword>
<proteinExistence type="predicted"/>
<dbReference type="NCBIfam" id="TIGR01764">
    <property type="entry name" value="excise"/>
    <property type="match status" value="1"/>
</dbReference>
<dbReference type="Proteomes" id="UP000810207">
    <property type="component" value="Unassembled WGS sequence"/>
</dbReference>
<dbReference type="Pfam" id="PF12728">
    <property type="entry name" value="HTH_17"/>
    <property type="match status" value="1"/>
</dbReference>
<reference evidence="2 3" key="1">
    <citation type="submission" date="2021-03" db="EMBL/GenBank/DDBJ databases">
        <title>Genomic Encyclopedia of Type Strains, Phase IV (KMG-IV): sequencing the most valuable type-strain genomes for metagenomic binning, comparative biology and taxonomic classification.</title>
        <authorList>
            <person name="Goeker M."/>
        </authorList>
    </citation>
    <scope>NUCLEOTIDE SEQUENCE [LARGE SCALE GENOMIC DNA]</scope>
    <source>
        <strain evidence="2 3">DSM 21292</strain>
    </source>
</reference>
<sequence>MISRYTQPEELPEIMTPQDIADYMGVTRLTVYRLIQIPNDKGGIPFFSVGVSKHSSKRVVKKDFLRWLEKQTERGVMHA</sequence>
<accession>A0ABS4RLR7</accession>
<evidence type="ECO:0000259" key="1">
    <source>
        <dbReference type="Pfam" id="PF12728"/>
    </source>
</evidence>
<name>A0ABS4RLR7_PAEXY</name>
<dbReference type="EMBL" id="JAGIKV010000001">
    <property type="protein sequence ID" value="MBP2243845.1"/>
    <property type="molecule type" value="Genomic_DNA"/>
</dbReference>
<comment type="caution">
    <text evidence="2">The sequence shown here is derived from an EMBL/GenBank/DDBJ whole genome shotgun (WGS) entry which is preliminary data.</text>
</comment>
<evidence type="ECO:0000313" key="2">
    <source>
        <dbReference type="EMBL" id="MBP2243845.1"/>
    </source>
</evidence>
<organism evidence="2 3">
    <name type="scientific">Paenibacillus xylanexedens</name>
    <dbReference type="NCBI Taxonomy" id="528191"/>
    <lineage>
        <taxon>Bacteria</taxon>
        <taxon>Bacillati</taxon>
        <taxon>Bacillota</taxon>
        <taxon>Bacilli</taxon>
        <taxon>Bacillales</taxon>
        <taxon>Paenibacillaceae</taxon>
        <taxon>Paenibacillus</taxon>
    </lineage>
</organism>
<feature type="domain" description="Helix-turn-helix" evidence="1">
    <location>
        <begin position="15"/>
        <end position="71"/>
    </location>
</feature>
<protein>
    <submittedName>
        <fullName evidence="2">Excisionase family DNA binding protein</fullName>
    </submittedName>
</protein>
<evidence type="ECO:0000313" key="3">
    <source>
        <dbReference type="Proteomes" id="UP000810207"/>
    </source>
</evidence>